<feature type="compositionally biased region" description="Polar residues" evidence="1">
    <location>
        <begin position="187"/>
        <end position="219"/>
    </location>
</feature>
<dbReference type="Pfam" id="PF05904">
    <property type="entry name" value="DUF863"/>
    <property type="match status" value="1"/>
</dbReference>
<name>A0A9Q1JYN8_9CARY</name>
<dbReference type="AlphaFoldDB" id="A0A9Q1JYN8"/>
<keyword evidence="3" id="KW-1185">Reference proteome</keyword>
<feature type="compositionally biased region" description="Polar residues" evidence="1">
    <location>
        <begin position="482"/>
        <end position="505"/>
    </location>
</feature>
<dbReference type="PANTHER" id="PTHR33167:SF4">
    <property type="entry name" value="TRANSCRIPTION FACTOR, PUTATIVE (DUF863)-RELATED"/>
    <property type="match status" value="1"/>
</dbReference>
<dbReference type="PANTHER" id="PTHR33167">
    <property type="entry name" value="TRANSCRIPTION FACTOR, PUTATIVE (DUF863)-RELATED"/>
    <property type="match status" value="1"/>
</dbReference>
<evidence type="ECO:0000313" key="2">
    <source>
        <dbReference type="EMBL" id="KAJ8433232.1"/>
    </source>
</evidence>
<comment type="caution">
    <text evidence="2">The sequence shown here is derived from an EMBL/GenBank/DDBJ whole genome shotgun (WGS) entry which is preliminary data.</text>
</comment>
<feature type="region of interest" description="Disordered" evidence="1">
    <location>
        <begin position="625"/>
        <end position="645"/>
    </location>
</feature>
<sequence>MVLEKYPPVIVEERERVLERERESDRERRCEVSGGCGSKGMGTKVQIENYPVGHCSMRDLSRESNGASWPSCFRDHKLPSELFYYGFVPGAVTDSHSGYDKEVVKQTMLEHEAIFKNQVYELHRLYQVQRDLMDDVRRKEQYEQHIPYETSSSSSPVLSLMRYEDVQRWNGSNLPVANSVCGRPTSGPETVQSSPQSVKGKSIQASPASFQNGCSPKNSEVSDSRPTKLRRRMLDLQLPADEYVDTDEVEQFGVAKVSHNGGLSPDENGKAAPENAKLFPNHALKTECSSRVDSHVNKSKALADLNEPLLVEEATADSSANSLSRTGCCNDVKHWDLSTKSLSSWKDFPQNSIHGSVSGASKNYHLENRLSNQNLFGYALESEQETGSFRFITQAIHSEKGPRPFHSANAMLEPTSQPPAFSIGDHFRGDPWKAKSGGNIEKSAGNFPLSSYNIPEPTMTSHHLTQPSSFDPADLGRPWDQGASSWGKTSSGLTQKSTSIQTGPFLTSGNLSKSPLLSSAQSNGLFGNKWNLNCSPGDNVTFEGEPYPKNGFYLGASNASFKEQCARIPPVALDSGKSFFKATASIDVKPMKDVNLNVALPNDALHNHKSEDLLTVLPWLRGKSAHGNKAETSNNDPSSLPGHVLQGSFLPSSSCEVNVNADEKPDSSDFPSSRKILGVPIFESLAMPKKENSTLIFPSASENRSAKEETGPSRRKLDFDVNVPCELSDSELEKTCVEEEAEVVEKKMQTESTSLRNHFDLNSCITEEEIPCMTSLPDNRKGDTGIDLEAPIILEDDEAFLPVEYSLTKEPKKLPELPPCRAANGGEEAELAKLAAEAIIALSSIQPEVEVIQVLEEADAEGPLHWFADMACSSGRDSNNGEDTGDCLPKELDDFESMTLRLKECTSEEYFPKPSIPEIPNLEESSTRVLTTRTRKGQARRGRQRRDFQRDILPGLASLSRHEVTEDMQTFGGLMRATGYSWQCGPNRRNATRNGCGRGRRRAVAAAPPAPVHTVSATMKQQLQINSNNTDVGLEDRSLTGWGKTTRRPRRQRLPAGNLTLPVPLS</sequence>
<protein>
    <submittedName>
        <fullName evidence="2">Uncharacterized protein</fullName>
    </submittedName>
</protein>
<gene>
    <name evidence="2" type="ORF">Cgig2_023184</name>
</gene>
<organism evidence="2 3">
    <name type="scientific">Carnegiea gigantea</name>
    <dbReference type="NCBI Taxonomy" id="171969"/>
    <lineage>
        <taxon>Eukaryota</taxon>
        <taxon>Viridiplantae</taxon>
        <taxon>Streptophyta</taxon>
        <taxon>Embryophyta</taxon>
        <taxon>Tracheophyta</taxon>
        <taxon>Spermatophyta</taxon>
        <taxon>Magnoliopsida</taxon>
        <taxon>eudicotyledons</taxon>
        <taxon>Gunneridae</taxon>
        <taxon>Pentapetalae</taxon>
        <taxon>Caryophyllales</taxon>
        <taxon>Cactineae</taxon>
        <taxon>Cactaceae</taxon>
        <taxon>Cactoideae</taxon>
        <taxon>Echinocereeae</taxon>
        <taxon>Carnegiea</taxon>
    </lineage>
</organism>
<dbReference type="InterPro" id="IPR008581">
    <property type="entry name" value="DUF863_pln"/>
</dbReference>
<feature type="compositionally biased region" description="Polar residues" evidence="1">
    <location>
        <begin position="458"/>
        <end position="469"/>
    </location>
</feature>
<feature type="region of interest" description="Disordered" evidence="1">
    <location>
        <begin position="926"/>
        <end position="945"/>
    </location>
</feature>
<reference evidence="2" key="1">
    <citation type="submission" date="2022-04" db="EMBL/GenBank/DDBJ databases">
        <title>Carnegiea gigantea Genome sequencing and assembly v2.</title>
        <authorList>
            <person name="Copetti D."/>
            <person name="Sanderson M.J."/>
            <person name="Burquez A."/>
            <person name="Wojciechowski M.F."/>
        </authorList>
    </citation>
    <scope>NUCLEOTIDE SEQUENCE</scope>
    <source>
        <strain evidence="2">SGP5-SGP5p</strain>
        <tissue evidence="2">Aerial part</tissue>
    </source>
</reference>
<dbReference type="EMBL" id="JAKOGI010000553">
    <property type="protein sequence ID" value="KAJ8433232.1"/>
    <property type="molecule type" value="Genomic_DNA"/>
</dbReference>
<feature type="region of interest" description="Disordered" evidence="1">
    <location>
        <begin position="181"/>
        <end position="228"/>
    </location>
</feature>
<proteinExistence type="predicted"/>
<evidence type="ECO:0000256" key="1">
    <source>
        <dbReference type="SAM" id="MobiDB-lite"/>
    </source>
</evidence>
<feature type="region of interest" description="Disordered" evidence="1">
    <location>
        <begin position="458"/>
        <end position="505"/>
    </location>
</feature>
<feature type="compositionally biased region" description="Basic residues" evidence="1">
    <location>
        <begin position="933"/>
        <end position="944"/>
    </location>
</feature>
<evidence type="ECO:0000313" key="3">
    <source>
        <dbReference type="Proteomes" id="UP001153076"/>
    </source>
</evidence>
<feature type="region of interest" description="Disordered" evidence="1">
    <location>
        <begin position="1031"/>
        <end position="1066"/>
    </location>
</feature>
<dbReference type="Proteomes" id="UP001153076">
    <property type="component" value="Unassembled WGS sequence"/>
</dbReference>
<dbReference type="OrthoDB" id="630817at2759"/>
<accession>A0A9Q1JYN8</accession>